<keyword evidence="2" id="KW-0472">Membrane</keyword>
<dbReference type="GO" id="GO:0034220">
    <property type="term" value="P:monoatomic ion transmembrane transport"/>
    <property type="evidence" value="ECO:0007669"/>
    <property type="project" value="UniProtKB-KW"/>
</dbReference>
<evidence type="ECO:0000313" key="3">
    <source>
        <dbReference type="EMBL" id="CAI9101594.1"/>
    </source>
</evidence>
<evidence type="ECO:0000256" key="1">
    <source>
        <dbReference type="ARBA" id="ARBA00023303"/>
    </source>
</evidence>
<keyword evidence="1" id="KW-0813">Transport</keyword>
<evidence type="ECO:0000256" key="2">
    <source>
        <dbReference type="SAM" id="Phobius"/>
    </source>
</evidence>
<dbReference type="AlphaFoldDB" id="A0AAV1D177"/>
<name>A0AAV1D177_OLDCO</name>
<keyword evidence="1" id="KW-0407">Ion channel</keyword>
<keyword evidence="4" id="KW-1185">Reference proteome</keyword>
<dbReference type="InterPro" id="IPR014710">
    <property type="entry name" value="RmlC-like_jellyroll"/>
</dbReference>
<gene>
    <name evidence="3" type="ORF">OLC1_LOCUS11149</name>
</gene>
<protein>
    <submittedName>
        <fullName evidence="3">OLC1v1038958C1</fullName>
    </submittedName>
</protein>
<dbReference type="PANTHER" id="PTHR45651">
    <property type="entry name" value="CYCLIC NUCLEOTIDE-GATED ION CHANNEL 15-RELATED-RELATED"/>
    <property type="match status" value="1"/>
</dbReference>
<accession>A0AAV1D177</accession>
<dbReference type="Gene3D" id="2.60.120.10">
    <property type="entry name" value="Jelly Rolls"/>
    <property type="match status" value="1"/>
</dbReference>
<keyword evidence="2" id="KW-0812">Transmembrane</keyword>
<keyword evidence="2" id="KW-1133">Transmembrane helix</keyword>
<reference evidence="3" key="1">
    <citation type="submission" date="2023-03" db="EMBL/GenBank/DDBJ databases">
        <authorList>
            <person name="Julca I."/>
        </authorList>
    </citation>
    <scope>NUCLEOTIDE SEQUENCE</scope>
</reference>
<dbReference type="GO" id="GO:0016020">
    <property type="term" value="C:membrane"/>
    <property type="evidence" value="ECO:0007669"/>
    <property type="project" value="UniProtKB-SubCell"/>
</dbReference>
<sequence length="287" mass="32748">MNAGVFLAPNIIAISMLCTVERRASCPLLDRNEIKRPTDFNFCIFLKALQSQVVVKGDFSPKLFNLPLWWGWRNLSSLGQNLQTSKDIVKNFFARLISVAGFALFALLISRSLVESDRQFNGLNAMELTTWALDPKYSTRLPTSVKPMKAIDDVEAFALRAHDLRFIASQFPCLNHKQAQHIFRAMGQLAVYNQLGNRYHRKKLEKSLQEEEERLQVALHQQAGGGSPTLILLPPFMHPNSRSVCYVNFVAIINQYCIRSRKNLILQQSSQGRVCCNFSVMKMNLYY</sequence>
<dbReference type="EMBL" id="OX459121">
    <property type="protein sequence ID" value="CAI9101594.1"/>
    <property type="molecule type" value="Genomic_DNA"/>
</dbReference>
<evidence type="ECO:0000313" key="4">
    <source>
        <dbReference type="Proteomes" id="UP001161247"/>
    </source>
</evidence>
<dbReference type="PANTHER" id="PTHR45651:SF5">
    <property type="entry name" value="CYCLIC NUCLEOTIDE-GATED ION CHANNEL 1"/>
    <property type="match status" value="1"/>
</dbReference>
<organism evidence="3 4">
    <name type="scientific">Oldenlandia corymbosa var. corymbosa</name>
    <dbReference type="NCBI Taxonomy" id="529605"/>
    <lineage>
        <taxon>Eukaryota</taxon>
        <taxon>Viridiplantae</taxon>
        <taxon>Streptophyta</taxon>
        <taxon>Embryophyta</taxon>
        <taxon>Tracheophyta</taxon>
        <taxon>Spermatophyta</taxon>
        <taxon>Magnoliopsida</taxon>
        <taxon>eudicotyledons</taxon>
        <taxon>Gunneridae</taxon>
        <taxon>Pentapetalae</taxon>
        <taxon>asterids</taxon>
        <taxon>lamiids</taxon>
        <taxon>Gentianales</taxon>
        <taxon>Rubiaceae</taxon>
        <taxon>Rubioideae</taxon>
        <taxon>Spermacoceae</taxon>
        <taxon>Hedyotis-Oldenlandia complex</taxon>
        <taxon>Oldenlandia</taxon>
    </lineage>
</organism>
<dbReference type="Proteomes" id="UP001161247">
    <property type="component" value="Chromosome 4"/>
</dbReference>
<proteinExistence type="predicted"/>
<feature type="transmembrane region" description="Helical" evidence="2">
    <location>
        <begin position="92"/>
        <end position="114"/>
    </location>
</feature>
<keyword evidence="1" id="KW-0406">Ion transport</keyword>